<protein>
    <submittedName>
        <fullName evidence="4">Uncharacterized protein C32A11.02c</fullName>
    </submittedName>
</protein>
<dbReference type="STRING" id="101091.A0A1C7NKB9"/>
<gene>
    <name evidence="4" type="ORF">A0J61_02435</name>
</gene>
<dbReference type="AlphaFoldDB" id="A0A1C7NKB9"/>
<dbReference type="InterPro" id="IPR027842">
    <property type="entry name" value="HAM1-like_C"/>
</dbReference>
<feature type="domain" description="HAM1-like C-terminal" evidence="2">
    <location>
        <begin position="803"/>
        <end position="893"/>
    </location>
</feature>
<organism evidence="4 5">
    <name type="scientific">Choanephora cucurbitarum</name>
    <dbReference type="NCBI Taxonomy" id="101091"/>
    <lineage>
        <taxon>Eukaryota</taxon>
        <taxon>Fungi</taxon>
        <taxon>Fungi incertae sedis</taxon>
        <taxon>Mucoromycota</taxon>
        <taxon>Mucoromycotina</taxon>
        <taxon>Mucoromycetes</taxon>
        <taxon>Mucorales</taxon>
        <taxon>Mucorineae</taxon>
        <taxon>Choanephoraceae</taxon>
        <taxon>Choanephoroideae</taxon>
        <taxon>Choanephora</taxon>
    </lineage>
</organism>
<keyword evidence="5" id="KW-1185">Reference proteome</keyword>
<dbReference type="Gene3D" id="3.15.10.10">
    <property type="entry name" value="Bactericidal permeability-increasing protein, domain 1"/>
    <property type="match status" value="1"/>
</dbReference>
<dbReference type="PANTHER" id="PTHR31138">
    <property type="entry name" value="CHROMOSOME 19, WHOLE GENOME SHOTGUN SEQUENCE"/>
    <property type="match status" value="1"/>
</dbReference>
<dbReference type="OrthoDB" id="19394at2759"/>
<evidence type="ECO:0000259" key="2">
    <source>
        <dbReference type="Pfam" id="PF14613"/>
    </source>
</evidence>
<name>A0A1C7NKB9_9FUNG</name>
<feature type="region of interest" description="Disordered" evidence="1">
    <location>
        <begin position="37"/>
        <end position="56"/>
    </location>
</feature>
<evidence type="ECO:0000313" key="5">
    <source>
        <dbReference type="Proteomes" id="UP000093000"/>
    </source>
</evidence>
<evidence type="ECO:0000256" key="1">
    <source>
        <dbReference type="SAM" id="MobiDB-lite"/>
    </source>
</evidence>
<dbReference type="InterPro" id="IPR045967">
    <property type="entry name" value="HAM1-like_N"/>
</dbReference>
<dbReference type="InterPro" id="IPR017943">
    <property type="entry name" value="Bactericidal_perm-incr_a/b_dom"/>
</dbReference>
<sequence>MAAIYHQYGRGDSTFICPQRKDIDDASPQLQNTVRRLSEQSERHLSQERRRSSIASERASVLDNMDLLRQGKLPTNHQLNSIIDRLLHSNTIENNKKNMSEDGVLLLNDFQQLLMTLQSALRTKNRDELFQSMIYHVKKSEEIANHHALIGQPRKSQLKTTADAVLKLAKLFLFNSQFRGLLNQILNLAQQVMGNSLEHDGKLLKEGKSLNIHAASANNNQDHAYPLPGKHLQFLQHRFLDSEEDKPIKDDSGHSLDNPRDVHHYTQQDQHHDIPQAHQQFLSHRFMDFEESGPIKDDGGNAVDSDIHHLHDSQNGTYLANSSAISPSAQVGDIRIRPLTPSSLYEKHTYDMPAVSEDDTQHKGDLADVYHQNMSNKGHFDETEAREALFKRHKRDSEWNYSGAVGALNSPAYYLPASDNGMNHGTPSTGKATVHKYRATFIESTVSDGDDSSKDTSTALDQIMTQLKKIMITIQKNPEYQQAMSVLLTLFSDWGNRLTTNSDFQRFNHRSSSTVDPSEQGEYYLYTSSREGKTILEDWAQGKSLDPIIEKGNNLAEKLKQDSHLKDLCNKVTNYIQRLLQEPDYLEADQSTQDGQELIGQIRQHAFDQYRSEANDFAQEASDFVNTVSEDPISKDISDLVKSIHKHLWYDKNGYVAFKPQLLNDIRITLIPALIEQFHYIALPRIVYSDRQYEIALENLLLAGDTLLPKVFEIKIQDFLRFSPSNMGYTNVQSMHIDMAGIQTVMEDVIFYYKKKAGFPRLTDSGVVSLRTEGEGLKLSMVVTSNYADQKHAFRLDQCHCVIDKLFIQVKHSKHNMLYKVLNPVLTGIVKRQMAKSIEAKLYTLFEEGDAKVTKYLYEKQENSSKQHSGIESSSKRPGLFSHIVGALNKKISNV</sequence>
<dbReference type="Pfam" id="PF14613">
    <property type="entry name" value="HAM1_C"/>
    <property type="match status" value="1"/>
</dbReference>
<dbReference type="PANTHER" id="PTHR31138:SF1">
    <property type="entry name" value="PDZ DOMAIN-CONTAINING PROTEIN"/>
    <property type="match status" value="1"/>
</dbReference>
<comment type="caution">
    <text evidence="4">The sequence shown here is derived from an EMBL/GenBank/DDBJ whole genome shotgun (WGS) entry which is preliminary data.</text>
</comment>
<evidence type="ECO:0000259" key="3">
    <source>
        <dbReference type="Pfam" id="PF19343"/>
    </source>
</evidence>
<evidence type="ECO:0000313" key="4">
    <source>
        <dbReference type="EMBL" id="OBZ89505.1"/>
    </source>
</evidence>
<dbReference type="SUPFAM" id="SSF55394">
    <property type="entry name" value="Bactericidal permeability-increasing protein, BPI"/>
    <property type="match status" value="1"/>
</dbReference>
<feature type="domain" description="HAM1-like N-terminal" evidence="3">
    <location>
        <begin position="67"/>
        <end position="271"/>
    </location>
</feature>
<dbReference type="Pfam" id="PF19343">
    <property type="entry name" value="HAM1_N"/>
    <property type="match status" value="2"/>
</dbReference>
<feature type="domain" description="HAM1-like N-terminal" evidence="3">
    <location>
        <begin position="461"/>
        <end position="786"/>
    </location>
</feature>
<dbReference type="GO" id="GO:0008289">
    <property type="term" value="F:lipid binding"/>
    <property type="evidence" value="ECO:0007669"/>
    <property type="project" value="InterPro"/>
</dbReference>
<feature type="region of interest" description="Disordered" evidence="1">
    <location>
        <begin position="245"/>
        <end position="273"/>
    </location>
</feature>
<proteinExistence type="predicted"/>
<accession>A0A1C7NKB9</accession>
<reference evidence="4 5" key="1">
    <citation type="submission" date="2016-03" db="EMBL/GenBank/DDBJ databases">
        <title>Choanephora cucurbitarum.</title>
        <authorList>
            <person name="Min B."/>
            <person name="Park H."/>
            <person name="Park J.-H."/>
            <person name="Shin H.-D."/>
            <person name="Choi I.-G."/>
        </authorList>
    </citation>
    <scope>NUCLEOTIDE SEQUENCE [LARGE SCALE GENOMIC DNA]</scope>
    <source>
        <strain evidence="4 5">KUS-F28377</strain>
    </source>
</reference>
<feature type="compositionally biased region" description="Basic and acidic residues" evidence="1">
    <location>
        <begin position="37"/>
        <end position="51"/>
    </location>
</feature>
<dbReference type="EMBL" id="LUGH01000092">
    <property type="protein sequence ID" value="OBZ89505.1"/>
    <property type="molecule type" value="Genomic_DNA"/>
</dbReference>
<dbReference type="InParanoid" id="A0A1C7NKB9"/>
<dbReference type="Proteomes" id="UP000093000">
    <property type="component" value="Unassembled WGS sequence"/>
</dbReference>